<feature type="transmembrane region" description="Helical" evidence="1">
    <location>
        <begin position="102"/>
        <end position="118"/>
    </location>
</feature>
<comment type="caution">
    <text evidence="3">The sequence shown here is derived from an EMBL/GenBank/DDBJ whole genome shotgun (WGS) entry which is preliminary data.</text>
</comment>
<protein>
    <recommendedName>
        <fullName evidence="2">DUF1707 domain-containing protein</fullName>
    </recommendedName>
</protein>
<evidence type="ECO:0000313" key="4">
    <source>
        <dbReference type="Proteomes" id="UP001180845"/>
    </source>
</evidence>
<evidence type="ECO:0000313" key="3">
    <source>
        <dbReference type="EMBL" id="MDR7301336.1"/>
    </source>
</evidence>
<organism evidence="3 4">
    <name type="scientific">Haloactinomyces albus</name>
    <dbReference type="NCBI Taxonomy" id="1352928"/>
    <lineage>
        <taxon>Bacteria</taxon>
        <taxon>Bacillati</taxon>
        <taxon>Actinomycetota</taxon>
        <taxon>Actinomycetes</taxon>
        <taxon>Actinopolysporales</taxon>
        <taxon>Actinopolysporaceae</taxon>
        <taxon>Haloactinomyces</taxon>
    </lineage>
</organism>
<dbReference type="Proteomes" id="UP001180845">
    <property type="component" value="Unassembled WGS sequence"/>
</dbReference>
<keyword evidence="1" id="KW-1133">Transmembrane helix</keyword>
<evidence type="ECO:0000256" key="1">
    <source>
        <dbReference type="SAM" id="Phobius"/>
    </source>
</evidence>
<dbReference type="InterPro" id="IPR012551">
    <property type="entry name" value="DUF1707_SHOCT-like"/>
</dbReference>
<dbReference type="PANTHER" id="PTHR40763:SF5">
    <property type="entry name" value="MEMBRANE PROTEIN"/>
    <property type="match status" value="1"/>
</dbReference>
<feature type="transmembrane region" description="Helical" evidence="1">
    <location>
        <begin position="78"/>
        <end position="96"/>
    </location>
</feature>
<sequence>MSENQRDQHLRIGDPERNQAINLLGEHLSAGRLDVQEFDERCARVASARFRSDLSALFDDLPAPRPAAPAQQEKSARGVGGAVLGLSVLLALVALALLTRQLLLLVLVLGGVAFWLLRRRG</sequence>
<dbReference type="EMBL" id="JAVDXW010000001">
    <property type="protein sequence ID" value="MDR7301336.1"/>
    <property type="molecule type" value="Genomic_DNA"/>
</dbReference>
<gene>
    <name evidence="3" type="ORF">JOF55_001517</name>
</gene>
<keyword evidence="1" id="KW-0472">Membrane</keyword>
<dbReference type="AlphaFoldDB" id="A0AAE3ZCT3"/>
<keyword evidence="4" id="KW-1185">Reference proteome</keyword>
<dbReference type="Pfam" id="PF08044">
    <property type="entry name" value="DUF1707"/>
    <property type="match status" value="1"/>
</dbReference>
<dbReference type="RefSeq" id="WP_310271625.1">
    <property type="nucleotide sequence ID" value="NZ_JAVDXW010000001.1"/>
</dbReference>
<keyword evidence="1" id="KW-0812">Transmembrane</keyword>
<accession>A0AAE3ZCT3</accession>
<feature type="domain" description="DUF1707" evidence="2">
    <location>
        <begin position="10"/>
        <end position="62"/>
    </location>
</feature>
<proteinExistence type="predicted"/>
<name>A0AAE3ZCT3_9ACTN</name>
<reference evidence="3" key="1">
    <citation type="submission" date="2023-07" db="EMBL/GenBank/DDBJ databases">
        <title>Sequencing the genomes of 1000 actinobacteria strains.</title>
        <authorList>
            <person name="Klenk H.-P."/>
        </authorList>
    </citation>
    <scope>NUCLEOTIDE SEQUENCE</scope>
    <source>
        <strain evidence="3">DSM 45977</strain>
    </source>
</reference>
<dbReference type="PANTHER" id="PTHR40763">
    <property type="entry name" value="MEMBRANE PROTEIN-RELATED"/>
    <property type="match status" value="1"/>
</dbReference>
<evidence type="ECO:0000259" key="2">
    <source>
        <dbReference type="Pfam" id="PF08044"/>
    </source>
</evidence>